<dbReference type="Proteomes" id="UP000484015">
    <property type="component" value="Unassembled WGS sequence"/>
</dbReference>
<evidence type="ECO:0000313" key="2">
    <source>
        <dbReference type="Proteomes" id="UP000484015"/>
    </source>
</evidence>
<dbReference type="RefSeq" id="WP_155441936.1">
    <property type="nucleotide sequence ID" value="NZ_WNLA01000026.1"/>
</dbReference>
<gene>
    <name evidence="1" type="ORF">GM668_26270</name>
</gene>
<protein>
    <submittedName>
        <fullName evidence="1">Uncharacterized protein</fullName>
    </submittedName>
</protein>
<accession>A0A6L6Q742</accession>
<organism evidence="1 2">
    <name type="scientific">Pseudoduganella ginsengisoli</name>
    <dbReference type="NCBI Taxonomy" id="1462440"/>
    <lineage>
        <taxon>Bacteria</taxon>
        <taxon>Pseudomonadati</taxon>
        <taxon>Pseudomonadota</taxon>
        <taxon>Betaproteobacteria</taxon>
        <taxon>Burkholderiales</taxon>
        <taxon>Oxalobacteraceae</taxon>
        <taxon>Telluria group</taxon>
        <taxon>Pseudoduganella</taxon>
    </lineage>
</organism>
<dbReference type="AlphaFoldDB" id="A0A6L6Q742"/>
<comment type="caution">
    <text evidence="1">The sequence shown here is derived from an EMBL/GenBank/DDBJ whole genome shotgun (WGS) entry which is preliminary data.</text>
</comment>
<reference evidence="1 2" key="1">
    <citation type="submission" date="2019-11" db="EMBL/GenBank/DDBJ databases">
        <title>Type strains purchased from KCTC, JCM and DSMZ.</title>
        <authorList>
            <person name="Lu H."/>
        </authorList>
    </citation>
    <scope>NUCLEOTIDE SEQUENCE [LARGE SCALE GENOMIC DNA]</scope>
    <source>
        <strain evidence="1 2">KCTC 42409</strain>
    </source>
</reference>
<evidence type="ECO:0000313" key="1">
    <source>
        <dbReference type="EMBL" id="MTW05587.1"/>
    </source>
</evidence>
<proteinExistence type="predicted"/>
<name>A0A6L6Q742_9BURK</name>
<keyword evidence="2" id="KW-1185">Reference proteome</keyword>
<sequence length="274" mass="30532">MFITVINHTDTISDEELQRVLRAINRQISEDFAPHWGLQAKLRLEGRSTSQPDKLWPPDMRGEAILYLWDHTDVAGALGYHDQNARGIPYGFVFTELAKQLGEDWSVTLSHEALELIADPQVNLLVAGPHPAQDRTVFHWYEMSDAVQNETYQIDSVSVSNFVLPLYFTPDAEPGSRNDFLGIKHDGATLTSFGINPGGYIGFYDPLTQTHETFALAGDAAASKRLAIKKKQLASRKAHRISRGSIAEIVGAQRLNVPIKAARPTATKHYEKID</sequence>
<dbReference type="OrthoDB" id="980947at2"/>
<dbReference type="EMBL" id="WNLA01000026">
    <property type="protein sequence ID" value="MTW05587.1"/>
    <property type="molecule type" value="Genomic_DNA"/>
</dbReference>